<dbReference type="EMBL" id="JAPFFL010000005">
    <property type="protein sequence ID" value="KAJ6725154.1"/>
    <property type="molecule type" value="Genomic_DNA"/>
</dbReference>
<dbReference type="AlphaFoldDB" id="A0A9Q0U816"/>
<proteinExistence type="predicted"/>
<name>A0A9Q0U816_SALVM</name>
<accession>A0A9Q0U816</accession>
<gene>
    <name evidence="1" type="ORF">OIU85_023012</name>
</gene>
<reference evidence="1" key="2">
    <citation type="journal article" date="2023" name="Int. J. Mol. Sci.">
        <title>De Novo Assembly and Annotation of 11 Diverse Shrub Willow (Salix) Genomes Reveals Novel Gene Organization in Sex-Linked Regions.</title>
        <authorList>
            <person name="Hyden B."/>
            <person name="Feng K."/>
            <person name="Yates T.B."/>
            <person name="Jawdy S."/>
            <person name="Cereghino C."/>
            <person name="Smart L.B."/>
            <person name="Muchero W."/>
        </authorList>
    </citation>
    <scope>NUCLEOTIDE SEQUENCE [LARGE SCALE GENOMIC DNA]</scope>
    <source>
        <tissue evidence="1">Shoot tip</tissue>
    </source>
</reference>
<evidence type="ECO:0000313" key="1">
    <source>
        <dbReference type="EMBL" id="KAJ6725154.1"/>
    </source>
</evidence>
<keyword evidence="2" id="KW-1185">Reference proteome</keyword>
<dbReference type="OrthoDB" id="1702718at2759"/>
<protein>
    <submittedName>
        <fullName evidence="1">Uncharacterized protein</fullName>
    </submittedName>
</protein>
<dbReference type="Proteomes" id="UP001151529">
    <property type="component" value="Chromosome 11"/>
</dbReference>
<evidence type="ECO:0000313" key="2">
    <source>
        <dbReference type="Proteomes" id="UP001151529"/>
    </source>
</evidence>
<sequence>MVYGVLNAPKMDWKLVQCTDNVFPPRHQKAASAVGLNIYVFTLTFNHFAILSSLHVLNTENLQWKGLSIMGNNHVLVVLTQWWHDSYFQGTMATELLEIYEVLKGLNHDGAPEVS</sequence>
<reference evidence="1" key="1">
    <citation type="submission" date="2022-11" db="EMBL/GenBank/DDBJ databases">
        <authorList>
            <person name="Hyden B.L."/>
            <person name="Feng K."/>
            <person name="Yates T."/>
            <person name="Jawdy S."/>
            <person name="Smart L.B."/>
            <person name="Muchero W."/>
        </authorList>
    </citation>
    <scope>NUCLEOTIDE SEQUENCE</scope>
    <source>
        <tissue evidence="1">Shoot tip</tissue>
    </source>
</reference>
<organism evidence="1 2">
    <name type="scientific">Salix viminalis</name>
    <name type="common">Common osier</name>
    <name type="synonym">Basket willow</name>
    <dbReference type="NCBI Taxonomy" id="40686"/>
    <lineage>
        <taxon>Eukaryota</taxon>
        <taxon>Viridiplantae</taxon>
        <taxon>Streptophyta</taxon>
        <taxon>Embryophyta</taxon>
        <taxon>Tracheophyta</taxon>
        <taxon>Spermatophyta</taxon>
        <taxon>Magnoliopsida</taxon>
        <taxon>eudicotyledons</taxon>
        <taxon>Gunneridae</taxon>
        <taxon>Pentapetalae</taxon>
        <taxon>rosids</taxon>
        <taxon>fabids</taxon>
        <taxon>Malpighiales</taxon>
        <taxon>Salicaceae</taxon>
        <taxon>Saliceae</taxon>
        <taxon>Salix</taxon>
    </lineage>
</organism>
<comment type="caution">
    <text evidence="1">The sequence shown here is derived from an EMBL/GenBank/DDBJ whole genome shotgun (WGS) entry which is preliminary data.</text>
</comment>